<evidence type="ECO:0000256" key="1">
    <source>
        <dbReference type="ARBA" id="ARBA00004496"/>
    </source>
</evidence>
<evidence type="ECO:0000256" key="2">
    <source>
        <dbReference type="ARBA" id="ARBA00022490"/>
    </source>
</evidence>
<feature type="compositionally biased region" description="Polar residues" evidence="4">
    <location>
        <begin position="454"/>
        <end position="463"/>
    </location>
</feature>
<keyword evidence="3" id="KW-0597">Phosphoprotein</keyword>
<dbReference type="SUPFAM" id="SSF46934">
    <property type="entry name" value="UBA-like"/>
    <property type="match status" value="1"/>
</dbReference>
<gene>
    <name evidence="5" type="ORF">ASIM_LOCUS11051</name>
</gene>
<dbReference type="InterPro" id="IPR051833">
    <property type="entry name" value="TC-DDR_regulator"/>
</dbReference>
<feature type="region of interest" description="Disordered" evidence="4">
    <location>
        <begin position="777"/>
        <end position="830"/>
    </location>
</feature>
<evidence type="ECO:0000256" key="3">
    <source>
        <dbReference type="ARBA" id="ARBA00022553"/>
    </source>
</evidence>
<evidence type="ECO:0000256" key="4">
    <source>
        <dbReference type="SAM" id="MobiDB-lite"/>
    </source>
</evidence>
<keyword evidence="6" id="KW-1185">Reference proteome</keyword>
<name>A0A3P6Q6W2_ANISI</name>
<proteinExistence type="predicted"/>
<sequence length="915" mass="95948">MIRRLLTKAMGGRGEISDQKIRATQDQLRLARITQDVSSVDDDRANVQKLIKKVIETTRCTVSQAEIALYDTDNNVEEAVNAILEETYSDESVWKEQKSRRAKRAEAEERAEEFSSAYRNRNHLTRNANNFSGSGRGRGSERGRGGFRGGVRGGGRGAYNGRGGYQQPGARSNAIETSNANVWDNSNAQLSKVDLNKEWTNAASNNSVDDIPEDTDWKTAGTLVFSRRDDATPPVAATTPTANLNAAGSGSRGSVGVSMGSGACSASSAAGPISFAAVLASKGKDNSAAASIANSNATANTNAVITNSGNQSNLNSLYQRFVLLHLFVTVNKETVSVSTSGQQGGVVLVQSQDGDGERGVVDEECASTTSNQQSQINNGASNKAGINTSVDATMQRTVNMNSASSADWTAQLKNDLGIGSTVAVAASKPIPTSKPQAAQSQAAQSQSNSHSKQLTMQQHATTTHPLSHTVEFVSGGDSNGPSALPEYQFGFHVETTTTSNAAASVATDEPRSNEDVVFNTTNSKQRSINRATSNRESELQNETSTQMLSNGAVGDFSPSISSQQQQQSKVHYFLCTFQNVVTSNGGVGIVSATPVSHPSAGAAATAVPMQPRQSVPSGLSYTDTSSMSYPSSETRNAIASKPSLSLHQQQQAQHQLYTATQIPYNSYPYLNMYSPVAGVRQDETQYAAAALVQYPFGVGQIDMSSLSTILPPAAAALASQQQAAASQPPPPVQAQHQQRPDQHASYVDLKQAYAAAAAVANSTAAVASVAAAGGGSTLLGGNQPPPQPQAPQAAQQQSQRDTTSAVCTAPSAAVAPPPGFSGPPSNMPTAAFTLPQPNHLSSLFQVYGGHQQMDKYGASNAGKDRLGGGAQATPPPQMYQPPAPAPQGYLSQQMPLHAHAAKKTYANGPQHWSAS</sequence>
<feature type="compositionally biased region" description="Gly residues" evidence="4">
    <location>
        <begin position="146"/>
        <end position="166"/>
    </location>
</feature>
<organism evidence="5 6">
    <name type="scientific">Anisakis simplex</name>
    <name type="common">Herring worm</name>
    <dbReference type="NCBI Taxonomy" id="6269"/>
    <lineage>
        <taxon>Eukaryota</taxon>
        <taxon>Metazoa</taxon>
        <taxon>Ecdysozoa</taxon>
        <taxon>Nematoda</taxon>
        <taxon>Chromadorea</taxon>
        <taxon>Rhabditida</taxon>
        <taxon>Spirurina</taxon>
        <taxon>Ascaridomorpha</taxon>
        <taxon>Ascaridoidea</taxon>
        <taxon>Anisakidae</taxon>
        <taxon>Anisakis</taxon>
        <taxon>Anisakis simplex complex</taxon>
    </lineage>
</organism>
<feature type="region of interest" description="Disordered" evidence="4">
    <location>
        <begin position="720"/>
        <end position="744"/>
    </location>
</feature>
<dbReference type="EMBL" id="UYRR01031036">
    <property type="protein sequence ID" value="VDK44239.1"/>
    <property type="molecule type" value="Genomic_DNA"/>
</dbReference>
<protein>
    <submittedName>
        <fullName evidence="5">Uncharacterized protein</fullName>
    </submittedName>
</protein>
<feature type="compositionally biased region" description="Low complexity" evidence="4">
    <location>
        <begin position="433"/>
        <end position="453"/>
    </location>
</feature>
<evidence type="ECO:0000313" key="6">
    <source>
        <dbReference type="Proteomes" id="UP000267096"/>
    </source>
</evidence>
<feature type="region of interest" description="Disordered" evidence="4">
    <location>
        <begin position="522"/>
        <end position="544"/>
    </location>
</feature>
<dbReference type="OrthoDB" id="5918007at2759"/>
<dbReference type="GO" id="GO:0005634">
    <property type="term" value="C:nucleus"/>
    <property type="evidence" value="ECO:0007669"/>
    <property type="project" value="TreeGrafter"/>
</dbReference>
<dbReference type="CDD" id="cd14277">
    <property type="entry name" value="UBA_UBP2_like"/>
    <property type="match status" value="1"/>
</dbReference>
<dbReference type="Gene3D" id="1.10.8.10">
    <property type="entry name" value="DNA helicase RuvA subunit, C-terminal domain"/>
    <property type="match status" value="1"/>
</dbReference>
<feature type="compositionally biased region" description="Pro residues" evidence="4">
    <location>
        <begin position="873"/>
        <end position="885"/>
    </location>
</feature>
<feature type="region of interest" description="Disordered" evidence="4">
    <location>
        <begin position="858"/>
        <end position="915"/>
    </location>
</feature>
<accession>A0A3P6Q6W2</accession>
<feature type="compositionally biased region" description="Polar residues" evidence="4">
    <location>
        <begin position="522"/>
        <end position="532"/>
    </location>
</feature>
<keyword evidence="2" id="KW-0963">Cytoplasm</keyword>
<evidence type="ECO:0000313" key="5">
    <source>
        <dbReference type="EMBL" id="VDK44239.1"/>
    </source>
</evidence>
<dbReference type="PANTHER" id="PTHR16308">
    <property type="entry name" value="UBIQUITIN ASSOCIATED PROTEIN 2-LIKE/LINGERER"/>
    <property type="match status" value="1"/>
</dbReference>
<dbReference type="Proteomes" id="UP000267096">
    <property type="component" value="Unassembled WGS sequence"/>
</dbReference>
<dbReference type="GO" id="GO:0005737">
    <property type="term" value="C:cytoplasm"/>
    <property type="evidence" value="ECO:0007669"/>
    <property type="project" value="UniProtKB-SubCell"/>
</dbReference>
<dbReference type="InterPro" id="IPR009060">
    <property type="entry name" value="UBA-like_sf"/>
</dbReference>
<feature type="region of interest" description="Disordered" evidence="4">
    <location>
        <begin position="231"/>
        <end position="252"/>
    </location>
</feature>
<feature type="region of interest" description="Disordered" evidence="4">
    <location>
        <begin position="603"/>
        <end position="633"/>
    </location>
</feature>
<feature type="region of interest" description="Disordered" evidence="4">
    <location>
        <begin position="429"/>
        <end position="463"/>
    </location>
</feature>
<dbReference type="PANTHER" id="PTHR16308:SF13">
    <property type="entry name" value="PROTEIN LINGERER"/>
    <property type="match status" value="1"/>
</dbReference>
<comment type="subcellular location">
    <subcellularLocation>
        <location evidence="1">Cytoplasm</location>
    </subcellularLocation>
</comment>
<feature type="compositionally biased region" description="Low complexity" evidence="4">
    <location>
        <begin position="232"/>
        <end position="252"/>
    </location>
</feature>
<feature type="compositionally biased region" description="Polar residues" evidence="4">
    <location>
        <begin position="611"/>
        <end position="633"/>
    </location>
</feature>
<dbReference type="AlphaFoldDB" id="A0A3P6Q6W2"/>
<reference evidence="5 6" key="1">
    <citation type="submission" date="2018-11" db="EMBL/GenBank/DDBJ databases">
        <authorList>
            <consortium name="Pathogen Informatics"/>
        </authorList>
    </citation>
    <scope>NUCLEOTIDE SEQUENCE [LARGE SCALE GENOMIC DNA]</scope>
</reference>
<feature type="region of interest" description="Disordered" evidence="4">
    <location>
        <begin position="125"/>
        <end position="171"/>
    </location>
</feature>